<evidence type="ECO:0000313" key="3">
    <source>
        <dbReference type="Proteomes" id="UP000070284"/>
    </source>
</evidence>
<accession>A0A133UL93</accession>
<protein>
    <submittedName>
        <fullName evidence="2">Uncharacterized protein</fullName>
    </submittedName>
</protein>
<organism evidence="2 3">
    <name type="scientific">candidate division MSBL1 archaeon SCGC-AAA259E19</name>
    <dbReference type="NCBI Taxonomy" id="1698264"/>
    <lineage>
        <taxon>Archaea</taxon>
        <taxon>Methanobacteriati</taxon>
        <taxon>Methanobacteriota</taxon>
        <taxon>candidate division MSBL1</taxon>
    </lineage>
</organism>
<proteinExistence type="predicted"/>
<keyword evidence="3" id="KW-1185">Reference proteome</keyword>
<dbReference type="AlphaFoldDB" id="A0A133UL93"/>
<evidence type="ECO:0000256" key="1">
    <source>
        <dbReference type="SAM" id="MobiDB-lite"/>
    </source>
</evidence>
<reference evidence="2 3" key="1">
    <citation type="journal article" date="2016" name="Sci. Rep.">
        <title>Metabolic traits of an uncultured archaeal lineage -MSBL1- from brine pools of the Red Sea.</title>
        <authorList>
            <person name="Mwirichia R."/>
            <person name="Alam I."/>
            <person name="Rashid M."/>
            <person name="Vinu M."/>
            <person name="Ba-Alawi W."/>
            <person name="Anthony Kamau A."/>
            <person name="Kamanda Ngugi D."/>
            <person name="Goker M."/>
            <person name="Klenk H.P."/>
            <person name="Bajic V."/>
            <person name="Stingl U."/>
        </authorList>
    </citation>
    <scope>NUCLEOTIDE SEQUENCE [LARGE SCALE GENOMIC DNA]</scope>
    <source>
        <strain evidence="2">SCGC-AAA259E19</strain>
    </source>
</reference>
<name>A0A133UL93_9EURY</name>
<comment type="caution">
    <text evidence="2">The sequence shown here is derived from an EMBL/GenBank/DDBJ whole genome shotgun (WGS) entry which is preliminary data.</text>
</comment>
<dbReference type="Proteomes" id="UP000070284">
    <property type="component" value="Unassembled WGS sequence"/>
</dbReference>
<gene>
    <name evidence="2" type="ORF">AKJ65_03000</name>
</gene>
<evidence type="ECO:0000313" key="2">
    <source>
        <dbReference type="EMBL" id="KXA94954.1"/>
    </source>
</evidence>
<dbReference type="EMBL" id="LHXO01000031">
    <property type="protein sequence ID" value="KXA94954.1"/>
    <property type="molecule type" value="Genomic_DNA"/>
</dbReference>
<feature type="region of interest" description="Disordered" evidence="1">
    <location>
        <begin position="1"/>
        <end position="20"/>
    </location>
</feature>
<sequence length="66" mass="7965">MKSYDKQVKSSKQSRQDKGTKWWRVSFSQTFFERSEEKGFTCINRFRCRMLNFKLGANYVGEKLEI</sequence>